<dbReference type="EMBL" id="JABFDB010000038">
    <property type="protein sequence ID" value="NYZ24222.1"/>
    <property type="molecule type" value="Genomic_DNA"/>
</dbReference>
<dbReference type="Proteomes" id="UP000584642">
    <property type="component" value="Unassembled WGS sequence"/>
</dbReference>
<dbReference type="SUPFAM" id="SSF51621">
    <property type="entry name" value="Phosphoenolpyruvate/pyruvate domain"/>
    <property type="match status" value="1"/>
</dbReference>
<proteinExistence type="predicted"/>
<reference evidence="1 2" key="1">
    <citation type="submission" date="2020-05" db="EMBL/GenBank/DDBJ databases">
        <title>Azospirillum oleiclasticum sp. nov, a nitrogen-fixing and heavy crude oil-emulsifying bacterium isolated from the crude oil of Yumen Oilfield.</title>
        <authorList>
            <person name="Wu D."/>
            <person name="Cai M."/>
            <person name="Zhang X."/>
        </authorList>
    </citation>
    <scope>NUCLEOTIDE SEQUENCE [LARGE SCALE GENOMIC DNA]</scope>
    <source>
        <strain evidence="1 2">ROY-1-1-2</strain>
    </source>
</reference>
<evidence type="ECO:0000313" key="2">
    <source>
        <dbReference type="Proteomes" id="UP000584642"/>
    </source>
</evidence>
<evidence type="ECO:0000313" key="1">
    <source>
        <dbReference type="EMBL" id="NYZ24222.1"/>
    </source>
</evidence>
<accession>A0ABX2TJL2</accession>
<name>A0ABX2TJL2_9PROT</name>
<dbReference type="InterPro" id="IPR040442">
    <property type="entry name" value="Pyrv_kinase-like_dom_sf"/>
</dbReference>
<gene>
    <name evidence="1" type="ORF">HND93_31335</name>
</gene>
<dbReference type="InterPro" id="IPR039556">
    <property type="entry name" value="ICL/PEPM"/>
</dbReference>
<dbReference type="Pfam" id="PF13714">
    <property type="entry name" value="PEP_mutase"/>
    <property type="match status" value="1"/>
</dbReference>
<dbReference type="PANTHER" id="PTHR42905">
    <property type="entry name" value="PHOSPHOENOLPYRUVATE CARBOXYLASE"/>
    <property type="match status" value="1"/>
</dbReference>
<dbReference type="GO" id="GO:0016829">
    <property type="term" value="F:lyase activity"/>
    <property type="evidence" value="ECO:0007669"/>
    <property type="project" value="UniProtKB-KW"/>
</dbReference>
<dbReference type="CDD" id="cd00377">
    <property type="entry name" value="ICL_PEPM"/>
    <property type="match status" value="1"/>
</dbReference>
<keyword evidence="2" id="KW-1185">Reference proteome</keyword>
<dbReference type="Gene3D" id="3.20.20.60">
    <property type="entry name" value="Phosphoenolpyruvate-binding domains"/>
    <property type="match status" value="1"/>
</dbReference>
<dbReference type="PANTHER" id="PTHR42905:SF16">
    <property type="entry name" value="CARBOXYPHOSPHONOENOLPYRUVATE PHOSPHONOMUTASE-LIKE PROTEIN (AFU_ORTHOLOGUE AFUA_5G07230)"/>
    <property type="match status" value="1"/>
</dbReference>
<organism evidence="1 2">
    <name type="scientific">Azospirillum oleiclasticum</name>
    <dbReference type="NCBI Taxonomy" id="2735135"/>
    <lineage>
        <taxon>Bacteria</taxon>
        <taxon>Pseudomonadati</taxon>
        <taxon>Pseudomonadota</taxon>
        <taxon>Alphaproteobacteria</taxon>
        <taxon>Rhodospirillales</taxon>
        <taxon>Azospirillaceae</taxon>
        <taxon>Azospirillum</taxon>
    </lineage>
</organism>
<sequence length="281" mass="28877">MHQHTSARSKGEAFRALHARPRPFLVPNPWDAGTARMLRALGFEALATTSAGLAFSLGRPDGRRRVSRAETIAHAAAIATAVDIPVTADLENGFGDRPEEVRATILLAGEAGLAGGSVEDATGLPEPAVYDHGLAVERVAAAAEAARSLPGPFTLTARAENFIAGRPDLDDTLRRLEDYARAGADVLYAPGLPGLDAIAAVCALGKPVNVLVGGAGCFLPVDALAAVGVRRVSVGAALARTALGAFLEAARELRDHGTAERLRGAATEDAITALLETGTAG</sequence>
<keyword evidence="1" id="KW-0456">Lyase</keyword>
<protein>
    <submittedName>
        <fullName evidence="1">Isocitrate lyase/phosphoenolpyruvate mutase family protein</fullName>
    </submittedName>
</protein>
<comment type="caution">
    <text evidence="1">The sequence shown here is derived from an EMBL/GenBank/DDBJ whole genome shotgun (WGS) entry which is preliminary data.</text>
</comment>
<dbReference type="InterPro" id="IPR015813">
    <property type="entry name" value="Pyrv/PenolPyrv_kinase-like_dom"/>
</dbReference>
<dbReference type="RefSeq" id="WP_180285997.1">
    <property type="nucleotide sequence ID" value="NZ_JABFDB010000038.1"/>
</dbReference>
<dbReference type="Gene3D" id="6.10.250.2750">
    <property type="match status" value="1"/>
</dbReference>